<dbReference type="AlphaFoldDB" id="K9GYN3"/>
<comment type="caution">
    <text evidence="1">The sequence shown here is derived from an EMBL/GenBank/DDBJ whole genome shotgun (WGS) entry which is preliminary data.</text>
</comment>
<gene>
    <name evidence="1" type="ORF">C882_4356</name>
</gene>
<dbReference type="SUPFAM" id="SSF54862">
    <property type="entry name" value="4Fe-4S ferredoxins"/>
    <property type="match status" value="1"/>
</dbReference>
<sequence>MMPDTDHAATQLSPRLRALAERLADHGLLLRGAFHPDPEDGLAADVRTVALVGNAGPAMWAHFSAARNAGDAPHELDAWTRSVLAPLAEDLGAGVVYPFGGPPFHPFQRWAMKAEGLRPSPIGVLLHPDYGPWHAYRGAVLFAETLDLPPRPARPHPCDSCVDTPCLGGCPVSAFSEAGYDWQACKAHVATTGAACRETGCQARHACPVGAPYAPDQAAFHMAAFLGA</sequence>
<organism evidence="1 2">
    <name type="scientific">Caenispirillum salinarum AK4</name>
    <dbReference type="NCBI Taxonomy" id="1238182"/>
    <lineage>
        <taxon>Bacteria</taxon>
        <taxon>Pseudomonadati</taxon>
        <taxon>Pseudomonadota</taxon>
        <taxon>Alphaproteobacteria</taxon>
        <taxon>Rhodospirillales</taxon>
        <taxon>Novispirillaceae</taxon>
        <taxon>Caenispirillum</taxon>
    </lineage>
</organism>
<proteinExistence type="predicted"/>
<evidence type="ECO:0000313" key="1">
    <source>
        <dbReference type="EMBL" id="EKV30397.1"/>
    </source>
</evidence>
<dbReference type="Proteomes" id="UP000009881">
    <property type="component" value="Unassembled WGS sequence"/>
</dbReference>
<name>K9GYN3_9PROT</name>
<keyword evidence="2" id="KW-1185">Reference proteome</keyword>
<protein>
    <submittedName>
        <fullName evidence="1">Ferredoxin</fullName>
    </submittedName>
</protein>
<dbReference type="STRING" id="1238182.C882_4356"/>
<dbReference type="RefSeq" id="WP_009540464.1">
    <property type="nucleotide sequence ID" value="NZ_ANHY01000008.1"/>
</dbReference>
<reference evidence="1 2" key="1">
    <citation type="journal article" date="2013" name="Genome Announc.">
        <title>Draft Genome Sequence of an Alphaproteobacterium, Caenispirillum salinarum AK4(T), Isolated from a Solar Saltern.</title>
        <authorList>
            <person name="Khatri I."/>
            <person name="Singh A."/>
            <person name="Korpole S."/>
            <person name="Pinnaka A.K."/>
            <person name="Subramanian S."/>
        </authorList>
    </citation>
    <scope>NUCLEOTIDE SEQUENCE [LARGE SCALE GENOMIC DNA]</scope>
    <source>
        <strain evidence="1 2">AK4</strain>
    </source>
</reference>
<evidence type="ECO:0000313" key="2">
    <source>
        <dbReference type="Proteomes" id="UP000009881"/>
    </source>
</evidence>
<dbReference type="eggNOG" id="COG1600">
    <property type="taxonomic scope" value="Bacteria"/>
</dbReference>
<dbReference type="EMBL" id="ANHY01000008">
    <property type="protein sequence ID" value="EKV30397.1"/>
    <property type="molecule type" value="Genomic_DNA"/>
</dbReference>
<accession>K9GYN3</accession>